<dbReference type="SUPFAM" id="SSF53474">
    <property type="entry name" value="alpha/beta-Hydrolases"/>
    <property type="match status" value="1"/>
</dbReference>
<dbReference type="RefSeq" id="WP_263571761.1">
    <property type="nucleotide sequence ID" value="NZ_JAJIRN010000006.1"/>
</dbReference>
<keyword evidence="4" id="KW-1185">Reference proteome</keyword>
<dbReference type="InterPro" id="IPR029058">
    <property type="entry name" value="AB_hydrolase_fold"/>
</dbReference>
<gene>
    <name evidence="3" type="ORF">LNV07_13850</name>
</gene>
<dbReference type="InterPro" id="IPR000073">
    <property type="entry name" value="AB_hydrolase_1"/>
</dbReference>
<evidence type="ECO:0000256" key="1">
    <source>
        <dbReference type="ARBA" id="ARBA00022801"/>
    </source>
</evidence>
<dbReference type="Proteomes" id="UP001209701">
    <property type="component" value="Unassembled WGS sequence"/>
</dbReference>
<evidence type="ECO:0000313" key="4">
    <source>
        <dbReference type="Proteomes" id="UP001209701"/>
    </source>
</evidence>
<name>A0ABT2YGL0_9BURK</name>
<dbReference type="GO" id="GO:0016787">
    <property type="term" value="F:hydrolase activity"/>
    <property type="evidence" value="ECO:0007669"/>
    <property type="project" value="UniProtKB-KW"/>
</dbReference>
<sequence length="298" mass="32939">MSATTLTTHASHPAEAATNSAVLRHAQVKGLNIAYREAGDRKNPTFVLLHGFPSSSFMYRNLLPLLAERFHVIAPDYVGFGDSAAPQPGDFEYSFDHLAEHVEALLQQLGLDRYYLYMQDYGGPIGLRLATAKPQAVLGLVIQNANSYVEGISRLTSEAFMALWQSKDERGVSQLLAPATVQYQYAAGSRKPADLDPRTWTHDTALLSRPGSAQAQMALFRDYQNNLAKYPQWQAYLREQQPKTLVVWGDGDPLFTPAGADAYGRDLPDLAIHHLDTGHFALEEDAALIADLILTYFS</sequence>
<dbReference type="PRINTS" id="PR00111">
    <property type="entry name" value="ABHYDROLASE"/>
</dbReference>
<dbReference type="PANTHER" id="PTHR42977:SF3">
    <property type="entry name" value="AB HYDROLASE-1 DOMAIN-CONTAINING PROTEIN"/>
    <property type="match status" value="1"/>
</dbReference>
<comment type="caution">
    <text evidence="3">The sequence shown here is derived from an EMBL/GenBank/DDBJ whole genome shotgun (WGS) entry which is preliminary data.</text>
</comment>
<accession>A0ABT2YGL0</accession>
<dbReference type="Pfam" id="PF00561">
    <property type="entry name" value="Abhydrolase_1"/>
    <property type="match status" value="1"/>
</dbReference>
<dbReference type="Gene3D" id="3.40.50.1820">
    <property type="entry name" value="alpha/beta hydrolase"/>
    <property type="match status" value="1"/>
</dbReference>
<organism evidence="3 4">
    <name type="scientific">Roseateles oligotrophus</name>
    <dbReference type="NCBI Taxonomy" id="1769250"/>
    <lineage>
        <taxon>Bacteria</taxon>
        <taxon>Pseudomonadati</taxon>
        <taxon>Pseudomonadota</taxon>
        <taxon>Betaproteobacteria</taxon>
        <taxon>Burkholderiales</taxon>
        <taxon>Sphaerotilaceae</taxon>
        <taxon>Roseateles</taxon>
    </lineage>
</organism>
<dbReference type="EMBL" id="JAJIRN010000006">
    <property type="protein sequence ID" value="MCV2369164.1"/>
    <property type="molecule type" value="Genomic_DNA"/>
</dbReference>
<dbReference type="PANTHER" id="PTHR42977">
    <property type="entry name" value="HYDROLASE-RELATED"/>
    <property type="match status" value="1"/>
</dbReference>
<dbReference type="InterPro" id="IPR051340">
    <property type="entry name" value="Haloalkane_dehalogenase"/>
</dbReference>
<proteinExistence type="predicted"/>
<evidence type="ECO:0000313" key="3">
    <source>
        <dbReference type="EMBL" id="MCV2369164.1"/>
    </source>
</evidence>
<keyword evidence="1 3" id="KW-0378">Hydrolase</keyword>
<protein>
    <submittedName>
        <fullName evidence="3">Alpha/beta hydrolase</fullName>
    </submittedName>
</protein>
<feature type="domain" description="AB hydrolase-1" evidence="2">
    <location>
        <begin position="44"/>
        <end position="285"/>
    </location>
</feature>
<reference evidence="3 4" key="1">
    <citation type="submission" date="2021-11" db="EMBL/GenBank/DDBJ databases">
        <authorList>
            <person name="Liang Q."/>
            <person name="Mou H."/>
            <person name="Liu Z."/>
        </authorList>
    </citation>
    <scope>NUCLEOTIDE SEQUENCE [LARGE SCALE GENOMIC DNA]</scope>
    <source>
        <strain evidence="3 4">CHU3</strain>
    </source>
</reference>
<evidence type="ECO:0000259" key="2">
    <source>
        <dbReference type="Pfam" id="PF00561"/>
    </source>
</evidence>